<dbReference type="InterPro" id="IPR000086">
    <property type="entry name" value="NUDIX_hydrolase_dom"/>
</dbReference>
<dbReference type="Proteomes" id="UP000830542">
    <property type="component" value="Chromosome"/>
</dbReference>
<evidence type="ECO:0000256" key="2">
    <source>
        <dbReference type="ARBA" id="ARBA00001946"/>
    </source>
</evidence>
<organism evidence="8 11">
    <name type="scientific">Halococcus dombrowskii</name>
    <dbReference type="NCBI Taxonomy" id="179637"/>
    <lineage>
        <taxon>Archaea</taxon>
        <taxon>Methanobacteriati</taxon>
        <taxon>Methanobacteriota</taxon>
        <taxon>Stenosarchaea group</taxon>
        <taxon>Halobacteria</taxon>
        <taxon>Halobacteriales</taxon>
        <taxon>Halococcaceae</taxon>
        <taxon>Halococcus</taxon>
    </lineage>
</organism>
<gene>
    <name evidence="8" type="ORF">GCM10008985_19780</name>
    <name evidence="9" type="ORF">MUK72_07695</name>
</gene>
<evidence type="ECO:0000313" key="8">
    <source>
        <dbReference type="EMBL" id="GAA0463115.1"/>
    </source>
</evidence>
<evidence type="ECO:0000256" key="1">
    <source>
        <dbReference type="ARBA" id="ARBA00001936"/>
    </source>
</evidence>
<accession>A0AAV3SH70</accession>
<dbReference type="Gene3D" id="3.90.79.10">
    <property type="entry name" value="Nucleoside Triphosphate Pyrophosphohydrolase"/>
    <property type="match status" value="1"/>
</dbReference>
<keyword evidence="3" id="KW-0479">Metal-binding</keyword>
<dbReference type="Proteomes" id="UP001500962">
    <property type="component" value="Unassembled WGS sequence"/>
</dbReference>
<evidence type="ECO:0000313" key="11">
    <source>
        <dbReference type="Proteomes" id="UP001500962"/>
    </source>
</evidence>
<dbReference type="GO" id="GO:0046872">
    <property type="term" value="F:metal ion binding"/>
    <property type="evidence" value="ECO:0007669"/>
    <property type="project" value="UniProtKB-KW"/>
</dbReference>
<dbReference type="EMBL" id="CP095005">
    <property type="protein sequence ID" value="UOO93856.1"/>
    <property type="molecule type" value="Genomic_DNA"/>
</dbReference>
<dbReference type="GO" id="GO:0010945">
    <property type="term" value="F:coenzyme A diphosphatase activity"/>
    <property type="evidence" value="ECO:0007669"/>
    <property type="project" value="InterPro"/>
</dbReference>
<dbReference type="RefSeq" id="WP_244698345.1">
    <property type="nucleotide sequence ID" value="NZ_BAAADN010000030.1"/>
</dbReference>
<dbReference type="PANTHER" id="PTHR12992:SF11">
    <property type="entry name" value="MITOCHONDRIAL COENZYME A DIPHOSPHATASE NUDT8"/>
    <property type="match status" value="1"/>
</dbReference>
<evidence type="ECO:0000259" key="7">
    <source>
        <dbReference type="PROSITE" id="PS51462"/>
    </source>
</evidence>
<evidence type="ECO:0000313" key="9">
    <source>
        <dbReference type="EMBL" id="UOO93856.1"/>
    </source>
</evidence>
<evidence type="ECO:0000256" key="3">
    <source>
        <dbReference type="ARBA" id="ARBA00022723"/>
    </source>
</evidence>
<evidence type="ECO:0000256" key="6">
    <source>
        <dbReference type="ARBA" id="ARBA00023211"/>
    </source>
</evidence>
<keyword evidence="4" id="KW-0378">Hydrolase</keyword>
<dbReference type="CDD" id="cd03426">
    <property type="entry name" value="NUDIX_CoAse_Nudt7"/>
    <property type="match status" value="1"/>
</dbReference>
<keyword evidence="5" id="KW-0460">Magnesium</keyword>
<reference evidence="9" key="2">
    <citation type="submission" date="2022-04" db="EMBL/GenBank/DDBJ databases">
        <title>Sequencing and genomic assembly of Halococcus dombrowskii.</title>
        <authorList>
            <person name="Lim S.W."/>
            <person name="MacLea K.S."/>
        </authorList>
    </citation>
    <scope>NUCLEOTIDE SEQUENCE</scope>
    <source>
        <strain evidence="9">H4</strain>
    </source>
</reference>
<sequence>MHLARVAEHAATGVTDEQRDAAVLVPVITRERSDDYGGAHLLFTKRADHLGEHPGQMSFPGGGREPVDDDLTATALREADEEIGLDPDTAEVVGRLDDIRTITRYAVRPFVARVPDREYVPDEHEVAEVVVLPIAALTDPDNYDSERRDHPHYGEVRLHFFRVGDYVVWGATGRILVQFLELTTDWRVPDDPDRVVDSDADFPV</sequence>
<name>A0AAV3SH70_HALDO</name>
<dbReference type="GeneID" id="71761721"/>
<dbReference type="InterPro" id="IPR015797">
    <property type="entry name" value="NUDIX_hydrolase-like_dom_sf"/>
</dbReference>
<comment type="cofactor">
    <cofactor evidence="2">
        <name>Mg(2+)</name>
        <dbReference type="ChEBI" id="CHEBI:18420"/>
    </cofactor>
</comment>
<proteinExistence type="predicted"/>
<keyword evidence="10" id="KW-1185">Reference proteome</keyword>
<dbReference type="AlphaFoldDB" id="A0AAV3SH70"/>
<dbReference type="SUPFAM" id="SSF55811">
    <property type="entry name" value="Nudix"/>
    <property type="match status" value="1"/>
</dbReference>
<evidence type="ECO:0000313" key="10">
    <source>
        <dbReference type="Proteomes" id="UP000830542"/>
    </source>
</evidence>
<reference evidence="8" key="3">
    <citation type="submission" date="2023-12" db="EMBL/GenBank/DDBJ databases">
        <authorList>
            <person name="Sun Q."/>
            <person name="Inoue M."/>
        </authorList>
    </citation>
    <scope>NUCLEOTIDE SEQUENCE</scope>
    <source>
        <strain evidence="8">JCM 12289</strain>
    </source>
</reference>
<dbReference type="EMBL" id="BAAADN010000030">
    <property type="protein sequence ID" value="GAA0463115.1"/>
    <property type="molecule type" value="Genomic_DNA"/>
</dbReference>
<dbReference type="InterPro" id="IPR045121">
    <property type="entry name" value="CoAse"/>
</dbReference>
<dbReference type="PANTHER" id="PTHR12992">
    <property type="entry name" value="NUDIX HYDROLASE"/>
    <property type="match status" value="1"/>
</dbReference>
<comment type="cofactor">
    <cofactor evidence="1">
        <name>Mn(2+)</name>
        <dbReference type="ChEBI" id="CHEBI:29035"/>
    </cofactor>
</comment>
<evidence type="ECO:0000256" key="4">
    <source>
        <dbReference type="ARBA" id="ARBA00022801"/>
    </source>
</evidence>
<dbReference type="Pfam" id="PF00293">
    <property type="entry name" value="NUDIX"/>
    <property type="match status" value="1"/>
</dbReference>
<dbReference type="KEGG" id="hdo:MUK72_07695"/>
<dbReference type="PROSITE" id="PS51462">
    <property type="entry name" value="NUDIX"/>
    <property type="match status" value="1"/>
</dbReference>
<protein>
    <submittedName>
        <fullName evidence="8">CoA pyrophosphatase</fullName>
    </submittedName>
</protein>
<reference evidence="8" key="1">
    <citation type="journal article" date="2014" name="Int. J. Syst. Evol. Microbiol.">
        <title>Complete genome sequence of Corynebacterium casei LMG S-19264T (=DSM 44701T), isolated from a smear-ripened cheese.</title>
        <authorList>
            <consortium name="US DOE Joint Genome Institute (JGI-PGF)"/>
            <person name="Walter F."/>
            <person name="Albersmeier A."/>
            <person name="Kalinowski J."/>
            <person name="Ruckert C."/>
        </authorList>
    </citation>
    <scope>NUCLEOTIDE SEQUENCE</scope>
    <source>
        <strain evidence="8">JCM 12289</strain>
    </source>
</reference>
<evidence type="ECO:0000256" key="5">
    <source>
        <dbReference type="ARBA" id="ARBA00022842"/>
    </source>
</evidence>
<feature type="domain" description="Nudix hydrolase" evidence="7">
    <location>
        <begin position="18"/>
        <end position="156"/>
    </location>
</feature>
<keyword evidence="6" id="KW-0464">Manganese</keyword>